<dbReference type="Gene3D" id="3.90.79.10">
    <property type="entry name" value="Nucleoside Triphosphate Pyrophosphohydrolase"/>
    <property type="match status" value="1"/>
</dbReference>
<comment type="catalytic activity">
    <reaction evidence="8">
        <text>2-oxo-dATP + H2O = 2-oxo-dAMP + diphosphate + H(+)</text>
        <dbReference type="Rhea" id="RHEA:31583"/>
        <dbReference type="ChEBI" id="CHEBI:15377"/>
        <dbReference type="ChEBI" id="CHEBI:15378"/>
        <dbReference type="ChEBI" id="CHEBI:33019"/>
        <dbReference type="ChEBI" id="CHEBI:63212"/>
        <dbReference type="ChEBI" id="CHEBI:77897"/>
        <dbReference type="EC" id="3.6.1.56"/>
    </reaction>
    <physiologicalReaction direction="left-to-right" evidence="8">
        <dbReference type="Rhea" id="RHEA:31584"/>
    </physiologicalReaction>
</comment>
<comment type="similarity">
    <text evidence="2">Belongs to the Nudix hydrolase family.</text>
</comment>
<comment type="catalytic activity">
    <reaction evidence="19">
        <text>O(6)-methyl-dGTP + H2O = O(6)-methyl-dGMP + diphosphate + H(+)</text>
        <dbReference type="Rhea" id="RHEA:67600"/>
        <dbReference type="ChEBI" id="CHEBI:15377"/>
        <dbReference type="ChEBI" id="CHEBI:15378"/>
        <dbReference type="ChEBI" id="CHEBI:33019"/>
        <dbReference type="ChEBI" id="CHEBI:169974"/>
        <dbReference type="ChEBI" id="CHEBI:169975"/>
    </reaction>
    <physiologicalReaction direction="left-to-right" evidence="19">
        <dbReference type="Rhea" id="RHEA:67601"/>
    </physiologicalReaction>
</comment>
<evidence type="ECO:0000256" key="7">
    <source>
        <dbReference type="ARBA" id="ARBA00024448"/>
    </source>
</evidence>
<feature type="domain" description="Nudix hydrolase" evidence="22">
    <location>
        <begin position="13"/>
        <end position="145"/>
    </location>
</feature>
<evidence type="ECO:0000256" key="9">
    <source>
        <dbReference type="ARBA" id="ARBA00024486"/>
    </source>
</evidence>
<dbReference type="InterPro" id="IPR003563">
    <property type="entry name" value="8ODP"/>
</dbReference>
<evidence type="ECO:0000256" key="20">
    <source>
        <dbReference type="ARBA" id="ARBA00049032"/>
    </source>
</evidence>
<comment type="caution">
    <text evidence="23">The sequence shown here is derived from an EMBL/GenBank/DDBJ whole genome shotgun (WGS) entry which is preliminary data.</text>
</comment>
<dbReference type="GO" id="GO:0008413">
    <property type="term" value="F:8-oxo-7,8-dihydroguanosine triphosphate pyrophosphatase activity"/>
    <property type="evidence" value="ECO:0007669"/>
    <property type="project" value="InterPro"/>
</dbReference>
<dbReference type="SUPFAM" id="SSF55811">
    <property type="entry name" value="Nudix"/>
    <property type="match status" value="1"/>
</dbReference>
<evidence type="ECO:0000256" key="2">
    <source>
        <dbReference type="ARBA" id="ARBA00005582"/>
    </source>
</evidence>
<evidence type="ECO:0000256" key="17">
    <source>
        <dbReference type="ARBA" id="ARBA00032071"/>
    </source>
</evidence>
<keyword evidence="5" id="KW-0378">Hydrolase</keyword>
<protein>
    <recommendedName>
        <fullName evidence="12">Oxidized purine nucleoside triphosphate hydrolase</fullName>
        <ecNumber evidence="11">3.6.1.56</ecNumber>
    </recommendedName>
    <alternativeName>
        <fullName evidence="16">2-hydroxy-dATP diphosphatase</fullName>
    </alternativeName>
    <alternativeName>
        <fullName evidence="15">7,8-dihydro-8-oxoguanine triphosphatase</fullName>
    </alternativeName>
    <alternativeName>
        <fullName evidence="14">8-oxo-dGTPase</fullName>
    </alternativeName>
    <alternativeName>
        <fullName evidence="17">Methylated purine nucleoside triphosphate hydrolase</fullName>
    </alternativeName>
    <alternativeName>
        <fullName evidence="13">Nucleoside diphosphate-linked moiety X motif 1</fullName>
    </alternativeName>
</protein>
<comment type="catalytic activity">
    <reaction evidence="7">
        <text>8-oxo-dATP + H2O = 8-oxo-dAMP + diphosphate + H(+)</text>
        <dbReference type="Rhea" id="RHEA:65396"/>
        <dbReference type="ChEBI" id="CHEBI:15377"/>
        <dbReference type="ChEBI" id="CHEBI:15378"/>
        <dbReference type="ChEBI" id="CHEBI:33019"/>
        <dbReference type="ChEBI" id="CHEBI:71361"/>
        <dbReference type="ChEBI" id="CHEBI:172871"/>
    </reaction>
    <physiologicalReaction direction="left-to-right" evidence="7">
        <dbReference type="Rhea" id="RHEA:65397"/>
    </physiologicalReaction>
</comment>
<dbReference type="PANTHER" id="PTHR43758:SF2">
    <property type="entry name" value="OXIDIZED PURINE NUCLEOSIDE TRIPHOSPHATE HYDROLASE"/>
    <property type="match status" value="1"/>
</dbReference>
<dbReference type="CDD" id="cd03427">
    <property type="entry name" value="NUDIX_MTH1_Nudt1"/>
    <property type="match status" value="1"/>
</dbReference>
<reference evidence="24" key="1">
    <citation type="submission" date="2017-09" db="EMBL/GenBank/DDBJ databases">
        <title>Depth-based differentiation of microbial function through sediment-hosted aquifers and enrichment of novel symbionts in the deep terrestrial subsurface.</title>
        <authorList>
            <person name="Probst A.J."/>
            <person name="Ladd B."/>
            <person name="Jarett J.K."/>
            <person name="Geller-Mcgrath D.E."/>
            <person name="Sieber C.M.K."/>
            <person name="Emerson J.B."/>
            <person name="Anantharaman K."/>
            <person name="Thomas B.C."/>
            <person name="Malmstrom R."/>
            <person name="Stieglmeier M."/>
            <person name="Klingl A."/>
            <person name="Woyke T."/>
            <person name="Ryan C.M."/>
            <person name="Banfield J.F."/>
        </authorList>
    </citation>
    <scope>NUCLEOTIDE SEQUENCE [LARGE SCALE GENOMIC DNA]</scope>
</reference>
<comment type="catalytic activity">
    <reaction evidence="18">
        <text>N(6)-methyl-ATP + H2O = N(6)-methyl-AMP + diphosphate + H(+)</text>
        <dbReference type="Rhea" id="RHEA:67608"/>
        <dbReference type="ChEBI" id="CHEBI:15377"/>
        <dbReference type="ChEBI" id="CHEBI:15378"/>
        <dbReference type="ChEBI" id="CHEBI:33019"/>
        <dbReference type="ChEBI" id="CHEBI:144842"/>
        <dbReference type="ChEBI" id="CHEBI:172873"/>
    </reaction>
    <physiologicalReaction direction="left-to-right" evidence="18">
        <dbReference type="Rhea" id="RHEA:67609"/>
    </physiologicalReaction>
</comment>
<evidence type="ECO:0000256" key="12">
    <source>
        <dbReference type="ARBA" id="ARBA00026218"/>
    </source>
</evidence>
<evidence type="ECO:0000259" key="22">
    <source>
        <dbReference type="PROSITE" id="PS51462"/>
    </source>
</evidence>
<sequence length="172" mass="19926">MEKHKQSLKNREKIRDVTLIFLIKRSQGEISEICLAMKKRGFGMNRWNGVGGKVEKEESISNAAKREAVEEIGVQITEVNKVAELSFYFLHKPEWSQKVHVYFSETWNGEPIESDEMRPKWFQAQEIPFNDMWPTDEVWIPDVLSGKLVKATFHIDESDVAQSKDVKVVDSL</sequence>
<dbReference type="Pfam" id="PF00293">
    <property type="entry name" value="NUDIX"/>
    <property type="match status" value="1"/>
</dbReference>
<evidence type="ECO:0000313" key="24">
    <source>
        <dbReference type="Proteomes" id="UP000229112"/>
    </source>
</evidence>
<dbReference type="PANTHER" id="PTHR43758">
    <property type="entry name" value="7,8-DIHYDRO-8-OXOGUANINE TRIPHOSPHATASE"/>
    <property type="match status" value="1"/>
</dbReference>
<proteinExistence type="inferred from homology"/>
<evidence type="ECO:0000256" key="13">
    <source>
        <dbReference type="ARBA" id="ARBA00029673"/>
    </source>
</evidence>
<dbReference type="GO" id="GO:0008828">
    <property type="term" value="F:dATP diphosphatase activity"/>
    <property type="evidence" value="ECO:0007669"/>
    <property type="project" value="UniProtKB-EC"/>
</dbReference>
<dbReference type="EMBL" id="PFAY01000014">
    <property type="protein sequence ID" value="PIT93069.1"/>
    <property type="molecule type" value="Genomic_DNA"/>
</dbReference>
<dbReference type="InterPro" id="IPR020084">
    <property type="entry name" value="NUDIX_hydrolase_CS"/>
</dbReference>
<dbReference type="GO" id="GO:0042262">
    <property type="term" value="P:DNA protection"/>
    <property type="evidence" value="ECO:0007669"/>
    <property type="project" value="InterPro"/>
</dbReference>
<evidence type="ECO:0000256" key="21">
    <source>
        <dbReference type="ARBA" id="ARBA00053094"/>
    </source>
</evidence>
<evidence type="ECO:0000256" key="4">
    <source>
        <dbReference type="ARBA" id="ARBA00022723"/>
    </source>
</evidence>
<evidence type="ECO:0000256" key="16">
    <source>
        <dbReference type="ARBA" id="ARBA00031927"/>
    </source>
</evidence>
<evidence type="ECO:0000256" key="10">
    <source>
        <dbReference type="ARBA" id="ARBA00024596"/>
    </source>
</evidence>
<evidence type="ECO:0000313" key="23">
    <source>
        <dbReference type="EMBL" id="PIT93069.1"/>
    </source>
</evidence>
<comment type="cofactor">
    <cofactor evidence="1">
        <name>Mg(2+)</name>
        <dbReference type="ChEBI" id="CHEBI:18420"/>
    </cofactor>
</comment>
<dbReference type="GO" id="GO:0005737">
    <property type="term" value="C:cytoplasm"/>
    <property type="evidence" value="ECO:0007669"/>
    <property type="project" value="TreeGrafter"/>
</dbReference>
<dbReference type="Proteomes" id="UP000229112">
    <property type="component" value="Unassembled WGS sequence"/>
</dbReference>
<evidence type="ECO:0000256" key="14">
    <source>
        <dbReference type="ARBA" id="ARBA00030634"/>
    </source>
</evidence>
<comment type="catalytic activity">
    <reaction evidence="20">
        <text>N(6)-methyl-dATP + H2O = N(6)-methyl-dAMP + diphosphate + H(+)</text>
        <dbReference type="Rhea" id="RHEA:67604"/>
        <dbReference type="ChEBI" id="CHEBI:15377"/>
        <dbReference type="ChEBI" id="CHEBI:15378"/>
        <dbReference type="ChEBI" id="CHEBI:33019"/>
        <dbReference type="ChEBI" id="CHEBI:169976"/>
        <dbReference type="ChEBI" id="CHEBI:172872"/>
    </reaction>
    <physiologicalReaction direction="left-to-right" evidence="20">
        <dbReference type="Rhea" id="RHEA:67605"/>
    </physiologicalReaction>
</comment>
<dbReference type="PROSITE" id="PS51462">
    <property type="entry name" value="NUDIX"/>
    <property type="match status" value="1"/>
</dbReference>
<comment type="subunit">
    <text evidence="3">Monomer.</text>
</comment>
<comment type="function">
    <text evidence="21">Oxidized purine nucleoside triphosphate hydrolase which is a prominent sanitizer of the oxidized nucleotide pool. Catalyzes the hydrolysis of 2-oxo-dATP (2-hydroxy-dATP) into 2-oxo-dAMP. Also has a significant hydrolase activity toward 2-oxo-ATP, 8-oxo-dGTP and 8-oxo-dATP. Through the hydrolysis of oxidized purine nucleoside triphosphates, prevents their incorporation into DNA and the subsequent transversions A:T to C:G and G:C to T:A. Also catalyzes the hydrolysis of methylated purine nucleoside triphosphate preventing their integration into DNA. Through this antimutagenic activity protects cells from oxidative stress.</text>
</comment>
<evidence type="ECO:0000256" key="1">
    <source>
        <dbReference type="ARBA" id="ARBA00001946"/>
    </source>
</evidence>
<dbReference type="InterPro" id="IPR015797">
    <property type="entry name" value="NUDIX_hydrolase-like_dom_sf"/>
</dbReference>
<dbReference type="AlphaFoldDB" id="A0A2M6WJX5"/>
<comment type="catalytic activity">
    <reaction evidence="10">
        <text>2-oxo-ATP + H2O = 2-oxo-AMP + diphosphate + H(+)</text>
        <dbReference type="Rhea" id="RHEA:67392"/>
        <dbReference type="ChEBI" id="CHEBI:15377"/>
        <dbReference type="ChEBI" id="CHEBI:15378"/>
        <dbReference type="ChEBI" id="CHEBI:33019"/>
        <dbReference type="ChEBI" id="CHEBI:71395"/>
        <dbReference type="ChEBI" id="CHEBI:172878"/>
    </reaction>
    <physiologicalReaction direction="left-to-right" evidence="10">
        <dbReference type="Rhea" id="RHEA:67393"/>
    </physiologicalReaction>
</comment>
<evidence type="ECO:0000256" key="15">
    <source>
        <dbReference type="ARBA" id="ARBA00030682"/>
    </source>
</evidence>
<dbReference type="InterPro" id="IPR000086">
    <property type="entry name" value="NUDIX_hydrolase_dom"/>
</dbReference>
<evidence type="ECO:0000256" key="18">
    <source>
        <dbReference type="ARBA" id="ARBA00048002"/>
    </source>
</evidence>
<keyword evidence="6" id="KW-0460">Magnesium</keyword>
<dbReference type="PROSITE" id="PS00893">
    <property type="entry name" value="NUDIX_BOX"/>
    <property type="match status" value="1"/>
</dbReference>
<name>A0A2M6WJX5_9BACT</name>
<evidence type="ECO:0000256" key="11">
    <source>
        <dbReference type="ARBA" id="ARBA00026103"/>
    </source>
</evidence>
<keyword evidence="4" id="KW-0479">Metal-binding</keyword>
<comment type="catalytic activity">
    <reaction evidence="9">
        <text>8-oxo-dGTP + H2O = 8-oxo-dGMP + diphosphate + H(+)</text>
        <dbReference type="Rhea" id="RHEA:31575"/>
        <dbReference type="ChEBI" id="CHEBI:15377"/>
        <dbReference type="ChEBI" id="CHEBI:15378"/>
        <dbReference type="ChEBI" id="CHEBI:33019"/>
        <dbReference type="ChEBI" id="CHEBI:63224"/>
        <dbReference type="ChEBI" id="CHEBI:77896"/>
    </reaction>
    <physiologicalReaction direction="left-to-right" evidence="9">
        <dbReference type="Rhea" id="RHEA:31576"/>
    </physiologicalReaction>
</comment>
<evidence type="ECO:0000256" key="8">
    <source>
        <dbReference type="ARBA" id="ARBA00024459"/>
    </source>
</evidence>
<evidence type="ECO:0000256" key="6">
    <source>
        <dbReference type="ARBA" id="ARBA00022842"/>
    </source>
</evidence>
<gene>
    <name evidence="23" type="ORF">COU06_01920</name>
</gene>
<dbReference type="PRINTS" id="PR01403">
    <property type="entry name" value="8OXTPHPHTASE"/>
</dbReference>
<accession>A0A2M6WJX5</accession>
<evidence type="ECO:0000256" key="3">
    <source>
        <dbReference type="ARBA" id="ARBA00011245"/>
    </source>
</evidence>
<evidence type="ECO:0000256" key="19">
    <source>
        <dbReference type="ARBA" id="ARBA00048894"/>
    </source>
</evidence>
<dbReference type="GO" id="GO:0046872">
    <property type="term" value="F:metal ion binding"/>
    <property type="evidence" value="ECO:0007669"/>
    <property type="project" value="UniProtKB-KW"/>
</dbReference>
<organism evidence="23 24">
    <name type="scientific">Candidatus Harrisonbacteria bacterium CG10_big_fil_rev_8_21_14_0_10_38_8</name>
    <dbReference type="NCBI Taxonomy" id="1974582"/>
    <lineage>
        <taxon>Bacteria</taxon>
        <taxon>Candidatus Harrisoniibacteriota</taxon>
    </lineage>
</organism>
<evidence type="ECO:0000256" key="5">
    <source>
        <dbReference type="ARBA" id="ARBA00022801"/>
    </source>
</evidence>
<dbReference type="EC" id="3.6.1.56" evidence="11"/>